<feature type="compositionally biased region" description="Basic and acidic residues" evidence="1">
    <location>
        <begin position="254"/>
        <end position="264"/>
    </location>
</feature>
<proteinExistence type="predicted"/>
<feature type="compositionally biased region" description="Polar residues" evidence="1">
    <location>
        <begin position="234"/>
        <end position="248"/>
    </location>
</feature>
<evidence type="ECO:0008006" key="4">
    <source>
        <dbReference type="Google" id="ProtNLM"/>
    </source>
</evidence>
<feature type="compositionally biased region" description="Basic and acidic residues" evidence="1">
    <location>
        <begin position="271"/>
        <end position="287"/>
    </location>
</feature>
<feature type="compositionally biased region" description="Polar residues" evidence="1">
    <location>
        <begin position="425"/>
        <end position="452"/>
    </location>
</feature>
<keyword evidence="3" id="KW-1185">Reference proteome</keyword>
<feature type="compositionally biased region" description="Basic and acidic residues" evidence="1">
    <location>
        <begin position="302"/>
        <end position="311"/>
    </location>
</feature>
<evidence type="ECO:0000313" key="3">
    <source>
        <dbReference type="Proteomes" id="UP001345013"/>
    </source>
</evidence>
<protein>
    <recommendedName>
        <fullName evidence="4">Fungal N-terminal domain-containing protein</fullName>
    </recommendedName>
</protein>
<feature type="compositionally biased region" description="Polar residues" evidence="1">
    <location>
        <begin position="317"/>
        <end position="326"/>
    </location>
</feature>
<reference evidence="2 3" key="1">
    <citation type="submission" date="2023-08" db="EMBL/GenBank/DDBJ databases">
        <title>Black Yeasts Isolated from many extreme environments.</title>
        <authorList>
            <person name="Coleine C."/>
            <person name="Stajich J.E."/>
            <person name="Selbmann L."/>
        </authorList>
    </citation>
    <scope>NUCLEOTIDE SEQUENCE [LARGE SCALE GENOMIC DNA]</scope>
    <source>
        <strain evidence="2 3">CCFEE 5885</strain>
    </source>
</reference>
<evidence type="ECO:0000313" key="2">
    <source>
        <dbReference type="EMBL" id="KAK5094592.1"/>
    </source>
</evidence>
<evidence type="ECO:0000256" key="1">
    <source>
        <dbReference type="SAM" id="MobiDB-lite"/>
    </source>
</evidence>
<sequence>MEPVSIVMMANASFAIARSLVHTIKELYEIAEAYETAALGIRTVATQCDSFRIAIQRINKWLEKQNEDSKHDLDEDFWRALQGNIETARLVLEDLEKRIQGLRKNSAKFWIRTKYLWNGVVIAELQSQIQGLMAAVSILLQVIDIPTAAGKRSQSVAQKQRLNGLTMRNRNRAVEQHRRIQEVQVQNLLDDPNPEQLNQQGSIPAVSAPKQTQWEDASLQHLASGTTAPPPYEQYSNDSKMPTTTNPASGVLTDQKEPVLEAESKPSSSKLLERTKSAESGKPPADKKSKRPRWRTFMKLSGKREQSKDESDPGENAKTNDTSSSAAPLVSHESNFSKEQESYFELQQEMSGMQMPGGNTESSKIDHDVSGDFASPKSSTAAIGLDESPTTIPSPEEYTSKNPYKQLRLEAQSRPSYLDQRSDSLDNSTRTRPSQVVQGARQRSQSRETAATSPPPGSEPLSRQSTGGNRLGSINFGLVSELQQTWQTTTLSNRTMKFKVNFESQSFTNKISSPAARALGIDDTTEEFAGVLITYMTLLYIVSDGLATEADTVLGDEAEFVVMHEHESRTPLLVLGAAFAHLARIAEEGQHVYWSPGAVPENVRNVERLRLYRRFELVSW</sequence>
<dbReference type="Proteomes" id="UP001345013">
    <property type="component" value="Unassembled WGS sequence"/>
</dbReference>
<gene>
    <name evidence="2" type="ORF">LTR24_003533</name>
</gene>
<name>A0ABR0KEQ3_9EURO</name>
<comment type="caution">
    <text evidence="2">The sequence shown here is derived from an EMBL/GenBank/DDBJ whole genome shotgun (WGS) entry which is preliminary data.</text>
</comment>
<organism evidence="2 3">
    <name type="scientific">Lithohypha guttulata</name>
    <dbReference type="NCBI Taxonomy" id="1690604"/>
    <lineage>
        <taxon>Eukaryota</taxon>
        <taxon>Fungi</taxon>
        <taxon>Dikarya</taxon>
        <taxon>Ascomycota</taxon>
        <taxon>Pezizomycotina</taxon>
        <taxon>Eurotiomycetes</taxon>
        <taxon>Chaetothyriomycetidae</taxon>
        <taxon>Chaetothyriales</taxon>
        <taxon>Trichomeriaceae</taxon>
        <taxon>Lithohypha</taxon>
    </lineage>
</organism>
<feature type="region of interest" description="Disordered" evidence="1">
    <location>
        <begin position="223"/>
        <end position="470"/>
    </location>
</feature>
<accession>A0ABR0KEQ3</accession>
<dbReference type="EMBL" id="JAVRRG010000033">
    <property type="protein sequence ID" value="KAK5094592.1"/>
    <property type="molecule type" value="Genomic_DNA"/>
</dbReference>